<keyword evidence="1" id="KW-1133">Transmembrane helix</keyword>
<accession>A0A9J6CT48</accession>
<organism evidence="2 3">
    <name type="scientific">Rhipicephalus microplus</name>
    <name type="common">Cattle tick</name>
    <name type="synonym">Boophilus microplus</name>
    <dbReference type="NCBI Taxonomy" id="6941"/>
    <lineage>
        <taxon>Eukaryota</taxon>
        <taxon>Metazoa</taxon>
        <taxon>Ecdysozoa</taxon>
        <taxon>Arthropoda</taxon>
        <taxon>Chelicerata</taxon>
        <taxon>Arachnida</taxon>
        <taxon>Acari</taxon>
        <taxon>Parasitiformes</taxon>
        <taxon>Ixodida</taxon>
        <taxon>Ixodoidea</taxon>
        <taxon>Ixodidae</taxon>
        <taxon>Rhipicephalinae</taxon>
        <taxon>Rhipicephalus</taxon>
        <taxon>Boophilus</taxon>
    </lineage>
</organism>
<evidence type="ECO:0000313" key="3">
    <source>
        <dbReference type="Proteomes" id="UP000821866"/>
    </source>
</evidence>
<keyword evidence="1" id="KW-0812">Transmembrane</keyword>
<reference evidence="2" key="1">
    <citation type="journal article" date="2020" name="Cell">
        <title>Large-Scale Comparative Analyses of Tick Genomes Elucidate Their Genetic Diversity and Vector Capacities.</title>
        <authorList>
            <consortium name="Tick Genome and Microbiome Consortium (TIGMIC)"/>
            <person name="Jia N."/>
            <person name="Wang J."/>
            <person name="Shi W."/>
            <person name="Du L."/>
            <person name="Sun Y."/>
            <person name="Zhan W."/>
            <person name="Jiang J.F."/>
            <person name="Wang Q."/>
            <person name="Zhang B."/>
            <person name="Ji P."/>
            <person name="Bell-Sakyi L."/>
            <person name="Cui X.M."/>
            <person name="Yuan T.T."/>
            <person name="Jiang B.G."/>
            <person name="Yang W.F."/>
            <person name="Lam T.T."/>
            <person name="Chang Q.C."/>
            <person name="Ding S.J."/>
            <person name="Wang X.J."/>
            <person name="Zhu J.G."/>
            <person name="Ruan X.D."/>
            <person name="Zhao L."/>
            <person name="Wei J.T."/>
            <person name="Ye R.Z."/>
            <person name="Que T.C."/>
            <person name="Du C.H."/>
            <person name="Zhou Y.H."/>
            <person name="Cheng J.X."/>
            <person name="Dai P.F."/>
            <person name="Guo W.B."/>
            <person name="Han X.H."/>
            <person name="Huang E.J."/>
            <person name="Li L.F."/>
            <person name="Wei W."/>
            <person name="Gao Y.C."/>
            <person name="Liu J.Z."/>
            <person name="Shao H.Z."/>
            <person name="Wang X."/>
            <person name="Wang C.C."/>
            <person name="Yang T.C."/>
            <person name="Huo Q.B."/>
            <person name="Li W."/>
            <person name="Chen H.Y."/>
            <person name="Chen S.E."/>
            <person name="Zhou L.G."/>
            <person name="Ni X.B."/>
            <person name="Tian J.H."/>
            <person name="Sheng Y."/>
            <person name="Liu T."/>
            <person name="Pan Y.S."/>
            <person name="Xia L.Y."/>
            <person name="Li J."/>
            <person name="Zhao F."/>
            <person name="Cao W.C."/>
        </authorList>
    </citation>
    <scope>NUCLEOTIDE SEQUENCE</scope>
    <source>
        <strain evidence="2">Rmic-2018</strain>
    </source>
</reference>
<keyword evidence="3" id="KW-1185">Reference proteome</keyword>
<dbReference type="AlphaFoldDB" id="A0A9J6CT48"/>
<name>A0A9J6CT48_RHIMP</name>
<comment type="caution">
    <text evidence="2">The sequence shown here is derived from an EMBL/GenBank/DDBJ whole genome shotgun (WGS) entry which is preliminary data.</text>
</comment>
<dbReference type="Gene3D" id="1.10.287.70">
    <property type="match status" value="1"/>
</dbReference>
<proteinExistence type="predicted"/>
<gene>
    <name evidence="2" type="ORF">HPB51_029807</name>
</gene>
<dbReference type="EMBL" id="JABSTU010006936">
    <property type="protein sequence ID" value="KAH7931558.1"/>
    <property type="molecule type" value="Genomic_DNA"/>
</dbReference>
<keyword evidence="1" id="KW-0472">Membrane</keyword>
<protein>
    <submittedName>
        <fullName evidence="2">Uncharacterized protein</fullName>
    </submittedName>
</protein>
<evidence type="ECO:0000256" key="1">
    <source>
        <dbReference type="SAM" id="Phobius"/>
    </source>
</evidence>
<sequence length="524" mass="58419">MAYNAAQPQSTRSNLDYPAGQEGYWEAKANASFARPGVVLVSWRGLYELPGFEKIVAHFERYHSYIQWIVAAGEHDQVLKTLSGHLCQVISVTQVDINAPLDGYRSCQERRVITETEISTLAERAPSVRSLPKDDRIAFAQRDDSSSLCNKSGQVFPFTKLVYAALNITLVEVCNKGETDSLLLDRRADMVVDVPKSIPMRSYYGYFMLPPVSLCFLSRRTTPLPPSFGSTWLSFFQISVVVFPVALVLHLLRAAQARYCSVPATKLSNSIMFFLSSYLGRSPAAIPSAPSTVVKVLVIVWMFAMLILVQFTQTEMTASRSVPALSSEMKNVMQFKSRLDEGSIKPCMRFSVKNGIEELGGNVSYLISLRKAMDSSGPECLTHSNLDLCLPLAQSGTHAVVDFCEFFQDDNGCSNGLVIGEDELVSFLKWIPMHTRFPLRRQIQRLMVALQESGIRQRYMRRIFTSCSNGTALAVFDIPPSDYVIVYLVACSLSLLGFAAEVVRQRYFPSRLQASPPAMGTRLH</sequence>
<feature type="transmembrane region" description="Helical" evidence="1">
    <location>
        <begin position="292"/>
        <end position="311"/>
    </location>
</feature>
<evidence type="ECO:0000313" key="2">
    <source>
        <dbReference type="EMBL" id="KAH7931558.1"/>
    </source>
</evidence>
<reference evidence="2" key="2">
    <citation type="submission" date="2021-09" db="EMBL/GenBank/DDBJ databases">
        <authorList>
            <person name="Jia N."/>
            <person name="Wang J."/>
            <person name="Shi W."/>
            <person name="Du L."/>
            <person name="Sun Y."/>
            <person name="Zhan W."/>
            <person name="Jiang J."/>
            <person name="Wang Q."/>
            <person name="Zhang B."/>
            <person name="Ji P."/>
            <person name="Sakyi L.B."/>
            <person name="Cui X."/>
            <person name="Yuan T."/>
            <person name="Jiang B."/>
            <person name="Yang W."/>
            <person name="Lam T.T.-Y."/>
            <person name="Chang Q."/>
            <person name="Ding S."/>
            <person name="Wang X."/>
            <person name="Zhu J."/>
            <person name="Ruan X."/>
            <person name="Zhao L."/>
            <person name="Wei J."/>
            <person name="Que T."/>
            <person name="Du C."/>
            <person name="Cheng J."/>
            <person name="Dai P."/>
            <person name="Han X."/>
            <person name="Huang E."/>
            <person name="Gao Y."/>
            <person name="Liu J."/>
            <person name="Shao H."/>
            <person name="Ye R."/>
            <person name="Li L."/>
            <person name="Wei W."/>
            <person name="Wang X."/>
            <person name="Wang C."/>
            <person name="Huo Q."/>
            <person name="Li W."/>
            <person name="Guo W."/>
            <person name="Chen H."/>
            <person name="Chen S."/>
            <person name="Zhou L."/>
            <person name="Zhou L."/>
            <person name="Ni X."/>
            <person name="Tian J."/>
            <person name="Zhou Y."/>
            <person name="Sheng Y."/>
            <person name="Liu T."/>
            <person name="Pan Y."/>
            <person name="Xia L."/>
            <person name="Li J."/>
            <person name="Zhao F."/>
            <person name="Cao W."/>
        </authorList>
    </citation>
    <scope>NUCLEOTIDE SEQUENCE</scope>
    <source>
        <strain evidence="2">Rmic-2018</strain>
        <tissue evidence="2">Larvae</tissue>
    </source>
</reference>
<feature type="transmembrane region" description="Helical" evidence="1">
    <location>
        <begin position="232"/>
        <end position="252"/>
    </location>
</feature>
<dbReference type="Proteomes" id="UP000821866">
    <property type="component" value="Unassembled WGS sequence"/>
</dbReference>